<dbReference type="GO" id="GO:0005737">
    <property type="term" value="C:cytoplasm"/>
    <property type="evidence" value="ECO:0007669"/>
    <property type="project" value="UniProtKB-SubCell"/>
</dbReference>
<sequence>MISLLDPDNPEEPFPPVEQAEREPDGLLAVGGDLSPTRLLNAYRHGIFPWYSLGQPILWWAPDPRTVLFPKRIKVSRSLAKTLRNRDYRFTFDSAFADVIDACATPQPGREETWITAEMKQAYIRLHQLGHAHSVEIWEQNRLVGGLYGIAIGRVFYGESMFSRVRDASKIALVHLARYLDDKEFGLIDCQVYSAHLISLGAEEIRRQQFCEYLQHFCNQAGLTGSWTETHDKS</sequence>
<dbReference type="FunFam" id="3.40.630.70:FF:000001">
    <property type="entry name" value="Leucyl/phenylalanyl-tRNA--protein transferase"/>
    <property type="match status" value="1"/>
</dbReference>
<evidence type="ECO:0000256" key="14">
    <source>
        <dbReference type="ARBA" id="ARBA00083640"/>
    </source>
</evidence>
<comment type="subcellular location">
    <subcellularLocation>
        <location evidence="1 15">Cytoplasm</location>
    </subcellularLocation>
</comment>
<name>A0A0F7JWQ3_9GAMM</name>
<dbReference type="KEGG" id="seds:AAY24_04940"/>
<dbReference type="InterPro" id="IPR016181">
    <property type="entry name" value="Acyl_CoA_acyltransferase"/>
</dbReference>
<comment type="catalytic activity">
    <reaction evidence="7 15">
        <text>N-terminal L-lysyl-[protein] + L-leucyl-tRNA(Leu) = N-terminal L-leucyl-L-lysyl-[protein] + tRNA(Leu) + H(+)</text>
        <dbReference type="Rhea" id="RHEA:12340"/>
        <dbReference type="Rhea" id="RHEA-COMP:9613"/>
        <dbReference type="Rhea" id="RHEA-COMP:9622"/>
        <dbReference type="Rhea" id="RHEA-COMP:12670"/>
        <dbReference type="Rhea" id="RHEA-COMP:12671"/>
        <dbReference type="ChEBI" id="CHEBI:15378"/>
        <dbReference type="ChEBI" id="CHEBI:65249"/>
        <dbReference type="ChEBI" id="CHEBI:78442"/>
        <dbReference type="ChEBI" id="CHEBI:78494"/>
        <dbReference type="ChEBI" id="CHEBI:133043"/>
        <dbReference type="EC" id="2.3.2.6"/>
    </reaction>
</comment>
<evidence type="ECO:0000256" key="1">
    <source>
        <dbReference type="ARBA" id="ARBA00004496"/>
    </source>
</evidence>
<comment type="catalytic activity">
    <reaction evidence="6 15">
        <text>N-terminal L-arginyl-[protein] + L-leucyl-tRNA(Leu) = N-terminal L-leucyl-L-arginyl-[protein] + tRNA(Leu) + H(+)</text>
        <dbReference type="Rhea" id="RHEA:50416"/>
        <dbReference type="Rhea" id="RHEA-COMP:9613"/>
        <dbReference type="Rhea" id="RHEA-COMP:9622"/>
        <dbReference type="Rhea" id="RHEA-COMP:12672"/>
        <dbReference type="Rhea" id="RHEA-COMP:12673"/>
        <dbReference type="ChEBI" id="CHEBI:15378"/>
        <dbReference type="ChEBI" id="CHEBI:64719"/>
        <dbReference type="ChEBI" id="CHEBI:78442"/>
        <dbReference type="ChEBI" id="CHEBI:78494"/>
        <dbReference type="ChEBI" id="CHEBI:133044"/>
        <dbReference type="EC" id="2.3.2.6"/>
    </reaction>
</comment>
<gene>
    <name evidence="15" type="primary">aat</name>
    <name evidence="17" type="ORF">AAY24_04940</name>
</gene>
<dbReference type="Pfam" id="PF03588">
    <property type="entry name" value="Leu_Phe_trans"/>
    <property type="match status" value="1"/>
</dbReference>
<dbReference type="OrthoDB" id="9790282at2"/>
<comment type="similarity">
    <text evidence="9 15">Belongs to the L/F-transferase family.</text>
</comment>
<dbReference type="HAMAP" id="MF_00688">
    <property type="entry name" value="Leu_Phe_trans"/>
    <property type="match status" value="1"/>
</dbReference>
<dbReference type="SUPFAM" id="SSF55729">
    <property type="entry name" value="Acyl-CoA N-acyltransferases (Nat)"/>
    <property type="match status" value="1"/>
</dbReference>
<dbReference type="EC" id="2.3.2.6" evidence="10 15"/>
<dbReference type="Gene3D" id="3.40.630.70">
    <property type="entry name" value="Leucyl/phenylalanyl-tRNA-protein transferase, C-terminal domain"/>
    <property type="match status" value="1"/>
</dbReference>
<dbReference type="AlphaFoldDB" id="A0A0F7JWQ3"/>
<evidence type="ECO:0000256" key="12">
    <source>
        <dbReference type="ARBA" id="ARBA00077136"/>
    </source>
</evidence>
<dbReference type="GO" id="GO:0030163">
    <property type="term" value="P:protein catabolic process"/>
    <property type="evidence" value="ECO:0007669"/>
    <property type="project" value="UniProtKB-UniRule"/>
</dbReference>
<dbReference type="FunFam" id="3.30.70.3550:FF:000001">
    <property type="entry name" value="Leucyl/phenylalanyl-tRNA--protein transferase"/>
    <property type="match status" value="1"/>
</dbReference>
<evidence type="ECO:0000256" key="13">
    <source>
        <dbReference type="ARBA" id="ARBA00077165"/>
    </source>
</evidence>
<dbReference type="GO" id="GO:0008914">
    <property type="term" value="F:leucyl-tRNA--protein transferase activity"/>
    <property type="evidence" value="ECO:0007669"/>
    <property type="project" value="UniProtKB-UniRule"/>
</dbReference>
<keyword evidence="3 15" id="KW-0808">Transferase</keyword>
<dbReference type="PATRIC" id="fig|1543721.4.peg.1030"/>
<evidence type="ECO:0000256" key="16">
    <source>
        <dbReference type="SAM" id="MobiDB-lite"/>
    </source>
</evidence>
<evidence type="ECO:0000256" key="15">
    <source>
        <dbReference type="HAMAP-Rule" id="MF_00688"/>
    </source>
</evidence>
<evidence type="ECO:0000313" key="17">
    <source>
        <dbReference type="EMBL" id="AKH19809.1"/>
    </source>
</evidence>
<evidence type="ECO:0000256" key="6">
    <source>
        <dbReference type="ARBA" id="ARBA00050652"/>
    </source>
</evidence>
<comment type="function">
    <text evidence="8 15">Functions in the N-end rule pathway of protein degradation where it conjugates Leu, Phe and, less efficiently, Met from aminoacyl-tRNAs to the N-termini of proteins containing an N-terminal arginine or lysine.</text>
</comment>
<protein>
    <recommendedName>
        <fullName evidence="11 15">Leucyl/phenylalanyl-tRNA--protein transferase</fullName>
        <ecNumber evidence="10 15">2.3.2.6</ecNumber>
    </recommendedName>
    <alternativeName>
        <fullName evidence="12 15">L/F-transferase</fullName>
    </alternativeName>
    <alternativeName>
        <fullName evidence="13 15">Leucyltransferase</fullName>
    </alternativeName>
    <alternativeName>
        <fullName evidence="14 15">Phenyalanyltransferase</fullName>
    </alternativeName>
</protein>
<dbReference type="InterPro" id="IPR042221">
    <property type="entry name" value="Leu/Phe-tRNA_Trfase_N"/>
</dbReference>
<comment type="catalytic activity">
    <reaction evidence="5 15">
        <text>L-phenylalanyl-tRNA(Phe) + an N-terminal L-alpha-aminoacyl-[protein] = an N-terminal L-phenylalanyl-L-alpha-aminoacyl-[protein] + tRNA(Phe)</text>
        <dbReference type="Rhea" id="RHEA:43632"/>
        <dbReference type="Rhea" id="RHEA-COMP:9668"/>
        <dbReference type="Rhea" id="RHEA-COMP:9699"/>
        <dbReference type="Rhea" id="RHEA-COMP:10636"/>
        <dbReference type="Rhea" id="RHEA-COMP:10637"/>
        <dbReference type="ChEBI" id="CHEBI:78442"/>
        <dbReference type="ChEBI" id="CHEBI:78531"/>
        <dbReference type="ChEBI" id="CHEBI:78597"/>
        <dbReference type="ChEBI" id="CHEBI:83561"/>
        <dbReference type="EC" id="2.3.2.6"/>
    </reaction>
</comment>
<accession>A0A0F7JWQ3</accession>
<organism evidence="17 18">
    <name type="scientific">Sedimenticola thiotaurini</name>
    <dbReference type="NCBI Taxonomy" id="1543721"/>
    <lineage>
        <taxon>Bacteria</taxon>
        <taxon>Pseudomonadati</taxon>
        <taxon>Pseudomonadota</taxon>
        <taxon>Gammaproteobacteria</taxon>
        <taxon>Chromatiales</taxon>
        <taxon>Sedimenticolaceae</taxon>
        <taxon>Sedimenticola</taxon>
    </lineage>
</organism>
<dbReference type="Proteomes" id="UP000034410">
    <property type="component" value="Chromosome"/>
</dbReference>
<dbReference type="PANTHER" id="PTHR30098">
    <property type="entry name" value="LEUCYL/PHENYLALANYL-TRNA--PROTEIN TRANSFERASE"/>
    <property type="match status" value="1"/>
</dbReference>
<keyword evidence="4 15" id="KW-0012">Acyltransferase</keyword>
<evidence type="ECO:0000256" key="5">
    <source>
        <dbReference type="ARBA" id="ARBA00050607"/>
    </source>
</evidence>
<evidence type="ECO:0000256" key="8">
    <source>
        <dbReference type="ARBA" id="ARBA00054043"/>
    </source>
</evidence>
<dbReference type="InterPro" id="IPR004616">
    <property type="entry name" value="Leu/Phe-tRNA_Trfase"/>
</dbReference>
<evidence type="ECO:0000313" key="18">
    <source>
        <dbReference type="Proteomes" id="UP000034410"/>
    </source>
</evidence>
<evidence type="ECO:0000256" key="7">
    <source>
        <dbReference type="ARBA" id="ARBA00051538"/>
    </source>
</evidence>
<evidence type="ECO:0000256" key="11">
    <source>
        <dbReference type="ARBA" id="ARBA00074372"/>
    </source>
</evidence>
<dbReference type="NCBIfam" id="TIGR00667">
    <property type="entry name" value="aat"/>
    <property type="match status" value="1"/>
</dbReference>
<evidence type="ECO:0000256" key="10">
    <source>
        <dbReference type="ARBA" id="ARBA00066767"/>
    </source>
</evidence>
<evidence type="ECO:0000256" key="9">
    <source>
        <dbReference type="ARBA" id="ARBA00061535"/>
    </source>
</evidence>
<dbReference type="InterPro" id="IPR042203">
    <property type="entry name" value="Leu/Phe-tRNA_Trfase_C"/>
</dbReference>
<dbReference type="RefSeq" id="WP_046858746.1">
    <property type="nucleotide sequence ID" value="NZ_CP011412.1"/>
</dbReference>
<evidence type="ECO:0000256" key="3">
    <source>
        <dbReference type="ARBA" id="ARBA00022679"/>
    </source>
</evidence>
<dbReference type="EMBL" id="CP011412">
    <property type="protein sequence ID" value="AKH19809.1"/>
    <property type="molecule type" value="Genomic_DNA"/>
</dbReference>
<keyword evidence="2 15" id="KW-0963">Cytoplasm</keyword>
<proteinExistence type="inferred from homology"/>
<dbReference type="Gene3D" id="3.30.70.3550">
    <property type="entry name" value="Leucyl/phenylalanyl-tRNA-protein transferase, N-terminal domain"/>
    <property type="match status" value="1"/>
</dbReference>
<dbReference type="PANTHER" id="PTHR30098:SF2">
    <property type="entry name" value="LEUCYL_PHENYLALANYL-TRNA--PROTEIN TRANSFERASE"/>
    <property type="match status" value="1"/>
</dbReference>
<evidence type="ECO:0000256" key="2">
    <source>
        <dbReference type="ARBA" id="ARBA00022490"/>
    </source>
</evidence>
<feature type="region of interest" description="Disordered" evidence="16">
    <location>
        <begin position="1"/>
        <end position="22"/>
    </location>
</feature>
<keyword evidence="18" id="KW-1185">Reference proteome</keyword>
<reference evidence="17 18" key="1">
    <citation type="journal article" date="2015" name="Genome Announc.">
        <title>Complete Genome Sequence of Sedimenticola thiotaurini Strain SIP-G1, a Polyphosphate- and Polyhydroxyalkanoate-Accumulating Sulfur-Oxidizing Gammaproteobacterium Isolated from Salt Marsh Sediments.</title>
        <authorList>
            <person name="Flood B.E."/>
            <person name="Jones D.S."/>
            <person name="Bailey J.V."/>
        </authorList>
    </citation>
    <scope>NUCLEOTIDE SEQUENCE [LARGE SCALE GENOMIC DNA]</scope>
    <source>
        <strain evidence="17 18">SIP-G1</strain>
    </source>
</reference>
<evidence type="ECO:0000256" key="4">
    <source>
        <dbReference type="ARBA" id="ARBA00023315"/>
    </source>
</evidence>